<evidence type="ECO:0000259" key="10">
    <source>
        <dbReference type="Pfam" id="PF22638"/>
    </source>
</evidence>
<evidence type="ECO:0000313" key="12">
    <source>
        <dbReference type="Proteomes" id="UP001596250"/>
    </source>
</evidence>
<dbReference type="PRINTS" id="PR01005">
    <property type="entry name" value="FLGHOOKAP1"/>
</dbReference>
<evidence type="ECO:0000256" key="1">
    <source>
        <dbReference type="ARBA" id="ARBA00004365"/>
    </source>
</evidence>
<accession>A0ABW1IT13</accession>
<dbReference type="PANTHER" id="PTHR30033:SF1">
    <property type="entry name" value="FLAGELLAR HOOK-ASSOCIATED PROTEIN 1"/>
    <property type="match status" value="1"/>
</dbReference>
<protein>
    <recommendedName>
        <fullName evidence="4 7">Flagellar hook-associated protein 1</fullName>
        <shortName evidence="7">HAP1</shortName>
    </recommendedName>
</protein>
<reference evidence="12" key="1">
    <citation type="journal article" date="2019" name="Int. J. Syst. Evol. Microbiol.">
        <title>The Global Catalogue of Microorganisms (GCM) 10K type strain sequencing project: providing services to taxonomists for standard genome sequencing and annotation.</title>
        <authorList>
            <consortium name="The Broad Institute Genomics Platform"/>
            <consortium name="The Broad Institute Genome Sequencing Center for Infectious Disease"/>
            <person name="Wu L."/>
            <person name="Ma J."/>
        </authorList>
    </citation>
    <scope>NUCLEOTIDE SEQUENCE [LARGE SCALE GENOMIC DNA]</scope>
    <source>
        <strain evidence="12">CCM 8749</strain>
    </source>
</reference>
<evidence type="ECO:0000256" key="7">
    <source>
        <dbReference type="RuleBase" id="RU362065"/>
    </source>
</evidence>
<evidence type="ECO:0000256" key="4">
    <source>
        <dbReference type="ARBA" id="ARBA00016244"/>
    </source>
</evidence>
<dbReference type="EMBL" id="JBHSQV010000178">
    <property type="protein sequence ID" value="MFC5988207.1"/>
    <property type="molecule type" value="Genomic_DNA"/>
</dbReference>
<dbReference type="NCBIfam" id="TIGR02492">
    <property type="entry name" value="flgK_ends"/>
    <property type="match status" value="1"/>
</dbReference>
<feature type="domain" description="Flagellar basal-body/hook protein C-terminal" evidence="9">
    <location>
        <begin position="473"/>
        <end position="511"/>
    </location>
</feature>
<dbReference type="Proteomes" id="UP001596250">
    <property type="component" value="Unassembled WGS sequence"/>
</dbReference>
<evidence type="ECO:0000256" key="3">
    <source>
        <dbReference type="ARBA" id="ARBA00009677"/>
    </source>
</evidence>
<dbReference type="Pfam" id="PF06429">
    <property type="entry name" value="Flg_bbr_C"/>
    <property type="match status" value="1"/>
</dbReference>
<keyword evidence="12" id="KW-1185">Reference proteome</keyword>
<keyword evidence="11" id="KW-0969">Cilium</keyword>
<dbReference type="Pfam" id="PF22638">
    <property type="entry name" value="FlgK_D1"/>
    <property type="match status" value="1"/>
</dbReference>
<dbReference type="InterPro" id="IPR001444">
    <property type="entry name" value="Flag_bb_rod_N"/>
</dbReference>
<feature type="domain" description="Flagellar basal body rod protein N-terminal" evidence="8">
    <location>
        <begin position="8"/>
        <end position="37"/>
    </location>
</feature>
<evidence type="ECO:0000256" key="6">
    <source>
        <dbReference type="ARBA" id="ARBA00023143"/>
    </source>
</evidence>
<sequence>MRSTFHTLETALRSLNTQQAALSTTGHNIANANTKGYSRQVVNMQTSIPIEAYGMTHSAIPGQLGTGVEFSSITRIREQFLDHQYWNENKSLGSWEVQLDTLQKLEGIVNEPSDTGLRSVLDKFWESWSILSNNPEDITGRKLVRENAIALANTFNLTSKQLTDLQNDLTQNIEVKATEINDIASSIADLNKQIQKIEGFGDNANDLRDQRDLLVDQLSKVANVTVQETPQGYDVAIGGITLVQGQTATAIDSAVLVGAYGSGDLGSGEVYGMIKSRDGYVADYINQLNTMANTIANGDITITLPEGSVLPDGVTLNGVSGTLTSDLTVTIKGLNELHKLGYTLSDPVQTGVDFFVAGDGSGTITAANFSLNSIIDADPNRIAASLRTEDDGSGNKKVIKGNNTLATLISQLRETKFRFQGTGGTNSVISNGTIDDYFTSIVGQLGVQSAEAERQQSNQQVIVDQVDVRRQSVSGVSLDEEMANMIKFQHAYNAAARVMTTVDELLDKIINGMGVVGR</sequence>
<evidence type="ECO:0000256" key="2">
    <source>
        <dbReference type="ARBA" id="ARBA00004613"/>
    </source>
</evidence>
<comment type="similarity">
    <text evidence="3 7">Belongs to the flagella basal body rod proteins family.</text>
</comment>
<feature type="domain" description="Flagellar hook-associated protein FlgK helical" evidence="10">
    <location>
        <begin position="102"/>
        <end position="297"/>
    </location>
</feature>
<keyword evidence="11" id="KW-0966">Cell projection</keyword>
<comment type="subcellular location">
    <subcellularLocation>
        <location evidence="1 7">Bacterial flagellum</location>
    </subcellularLocation>
    <subcellularLocation>
        <location evidence="2 7">Secreted</location>
    </subcellularLocation>
</comment>
<name>A0ABW1IT13_9BACL</name>
<dbReference type="PANTHER" id="PTHR30033">
    <property type="entry name" value="FLAGELLAR HOOK-ASSOCIATED PROTEIN 1"/>
    <property type="match status" value="1"/>
</dbReference>
<gene>
    <name evidence="7 11" type="primary">flgK</name>
    <name evidence="11" type="ORF">ACFPXP_17535</name>
</gene>
<keyword evidence="6 7" id="KW-0975">Bacterial flagellum</keyword>
<evidence type="ECO:0000256" key="5">
    <source>
        <dbReference type="ARBA" id="ARBA00022525"/>
    </source>
</evidence>
<organism evidence="11 12">
    <name type="scientific">Marinicrinis lubricantis</name>
    <dbReference type="NCBI Taxonomy" id="2086470"/>
    <lineage>
        <taxon>Bacteria</taxon>
        <taxon>Bacillati</taxon>
        <taxon>Bacillota</taxon>
        <taxon>Bacilli</taxon>
        <taxon>Bacillales</taxon>
        <taxon>Paenibacillaceae</taxon>
    </lineage>
</organism>
<proteinExistence type="inferred from homology"/>
<comment type="caution">
    <text evidence="11">The sequence shown here is derived from an EMBL/GenBank/DDBJ whole genome shotgun (WGS) entry which is preliminary data.</text>
</comment>
<evidence type="ECO:0000259" key="8">
    <source>
        <dbReference type="Pfam" id="PF00460"/>
    </source>
</evidence>
<dbReference type="InterPro" id="IPR053927">
    <property type="entry name" value="FlgK_helical"/>
</dbReference>
<keyword evidence="11" id="KW-0282">Flagellum</keyword>
<dbReference type="Pfam" id="PF00460">
    <property type="entry name" value="Flg_bb_rod"/>
    <property type="match status" value="1"/>
</dbReference>
<dbReference type="InterPro" id="IPR010930">
    <property type="entry name" value="Flg_bb/hook_C_dom"/>
</dbReference>
<dbReference type="RefSeq" id="WP_379895667.1">
    <property type="nucleotide sequence ID" value="NZ_CBCSCT010000017.1"/>
</dbReference>
<dbReference type="InterPro" id="IPR002371">
    <property type="entry name" value="FlgK"/>
</dbReference>
<keyword evidence="5 7" id="KW-0964">Secreted</keyword>
<dbReference type="SUPFAM" id="SSF64518">
    <property type="entry name" value="Phase 1 flagellin"/>
    <property type="match status" value="1"/>
</dbReference>
<evidence type="ECO:0000259" key="9">
    <source>
        <dbReference type="Pfam" id="PF06429"/>
    </source>
</evidence>
<evidence type="ECO:0000313" key="11">
    <source>
        <dbReference type="EMBL" id="MFC5988207.1"/>
    </source>
</evidence>